<keyword evidence="2 5" id="KW-0812">Transmembrane</keyword>
<evidence type="ECO:0000313" key="7">
    <source>
        <dbReference type="EMBL" id="CAD8417629.1"/>
    </source>
</evidence>
<dbReference type="PANTHER" id="PTHR11453">
    <property type="entry name" value="ANION EXCHANGE PROTEIN"/>
    <property type="match status" value="1"/>
</dbReference>
<dbReference type="InterPro" id="IPR003020">
    <property type="entry name" value="HCO3_transpt_euk"/>
</dbReference>
<proteinExistence type="predicted"/>
<dbReference type="PRINTS" id="PR01231">
    <property type="entry name" value="HCO3TRNSPORT"/>
</dbReference>
<feature type="transmembrane region" description="Helical" evidence="5">
    <location>
        <begin position="377"/>
        <end position="395"/>
    </location>
</feature>
<sequence length="419" mass="46962">MAFIAPTGLSLAFLSGLFKYCTLQGFAFLPVYTWVGLWTSLFMILLGFGGASKLIRYCTHFTDEIFNGLLSLNFIYEAWASIHRNFALADPINLTMPFVSLGIAFATFKATMGTVAFRSSKYFNEIFRTIIKDFGPVAVIILMSFVNQIPWIKKFGVPTLSVPSTLQLAGGRNLIVPFLSVPLSLRLKCMLPALLLTTLIFMDQNISVRVVNNPKNHLKKGEAYNIDMVVLGVITGFLSIAGLPWMCGATVQSMNHVRAMTKMVYNKVTNELEVDSVNETRVTGLVIHAMILGTLSLLQYLRILPIPVVSGVFFFLGRKLMTGNTFLARIRDSVAESSRMPKDHPMNVIGRFKMNLFTFTQFACLMALWTFKQWSATAIFFPSAIGMLMVVRSFLLPNFFEEREFVALGDPTPRRNRLV</sequence>
<evidence type="ECO:0000256" key="5">
    <source>
        <dbReference type="SAM" id="Phobius"/>
    </source>
</evidence>
<dbReference type="AlphaFoldDB" id="A0A7S0CB52"/>
<comment type="subcellular location">
    <subcellularLocation>
        <location evidence="1">Membrane</location>
        <topology evidence="1">Multi-pass membrane protein</topology>
    </subcellularLocation>
</comment>
<reference evidence="7" key="1">
    <citation type="submission" date="2021-01" db="EMBL/GenBank/DDBJ databases">
        <authorList>
            <person name="Corre E."/>
            <person name="Pelletier E."/>
            <person name="Niang G."/>
            <person name="Scheremetjew M."/>
            <person name="Finn R."/>
            <person name="Kale V."/>
            <person name="Holt S."/>
            <person name="Cochrane G."/>
            <person name="Meng A."/>
            <person name="Brown T."/>
            <person name="Cohen L."/>
        </authorList>
    </citation>
    <scope>NUCLEOTIDE SEQUENCE</scope>
    <source>
        <strain evidence="7">CCAP1064/1</strain>
    </source>
</reference>
<dbReference type="EMBL" id="HBEL01029596">
    <property type="protein sequence ID" value="CAD8417629.1"/>
    <property type="molecule type" value="Transcribed_RNA"/>
</dbReference>
<feature type="transmembrane region" description="Helical" evidence="5">
    <location>
        <begin position="183"/>
        <end position="202"/>
    </location>
</feature>
<keyword evidence="3 5" id="KW-1133">Transmembrane helix</keyword>
<feature type="transmembrane region" description="Helical" evidence="5">
    <location>
        <begin position="297"/>
        <end position="316"/>
    </location>
</feature>
<accession>A0A7S0CB52</accession>
<protein>
    <recommendedName>
        <fullName evidence="6">Bicarbonate transporter-like transmembrane domain-containing protein</fullName>
    </recommendedName>
</protein>
<feature type="transmembrane region" description="Helical" evidence="5">
    <location>
        <begin position="94"/>
        <end position="117"/>
    </location>
</feature>
<dbReference type="GO" id="GO:0006820">
    <property type="term" value="P:monoatomic anion transport"/>
    <property type="evidence" value="ECO:0007669"/>
    <property type="project" value="InterPro"/>
</dbReference>
<dbReference type="GO" id="GO:0050801">
    <property type="term" value="P:monoatomic ion homeostasis"/>
    <property type="evidence" value="ECO:0007669"/>
    <property type="project" value="TreeGrafter"/>
</dbReference>
<evidence type="ECO:0000259" key="6">
    <source>
        <dbReference type="Pfam" id="PF00955"/>
    </source>
</evidence>
<dbReference type="InterPro" id="IPR011531">
    <property type="entry name" value="HCO3_transpt-like_TM_dom"/>
</dbReference>
<evidence type="ECO:0000256" key="1">
    <source>
        <dbReference type="ARBA" id="ARBA00004141"/>
    </source>
</evidence>
<dbReference type="GO" id="GO:0005886">
    <property type="term" value="C:plasma membrane"/>
    <property type="evidence" value="ECO:0007669"/>
    <property type="project" value="TreeGrafter"/>
</dbReference>
<feature type="transmembrane region" description="Helical" evidence="5">
    <location>
        <begin position="352"/>
        <end position="371"/>
    </location>
</feature>
<evidence type="ECO:0000256" key="2">
    <source>
        <dbReference type="ARBA" id="ARBA00022692"/>
    </source>
</evidence>
<feature type="transmembrane region" description="Helical" evidence="5">
    <location>
        <begin position="64"/>
        <end position="82"/>
    </location>
</feature>
<keyword evidence="4 5" id="KW-0472">Membrane</keyword>
<feature type="transmembrane region" description="Helical" evidence="5">
    <location>
        <begin position="223"/>
        <end position="246"/>
    </location>
</feature>
<name>A0A7S0CB52_9STRA</name>
<dbReference type="PANTHER" id="PTHR11453:SF127">
    <property type="entry name" value="SOLUTE CARRIER FAMILY 4 MEMBER 11"/>
    <property type="match status" value="1"/>
</dbReference>
<organism evidence="7">
    <name type="scientific">Proboscia inermis</name>
    <dbReference type="NCBI Taxonomy" id="420281"/>
    <lineage>
        <taxon>Eukaryota</taxon>
        <taxon>Sar</taxon>
        <taxon>Stramenopiles</taxon>
        <taxon>Ochrophyta</taxon>
        <taxon>Bacillariophyta</taxon>
        <taxon>Coscinodiscophyceae</taxon>
        <taxon>Rhizosoleniophycidae</taxon>
        <taxon>Rhizosoleniales</taxon>
        <taxon>Rhizosoleniaceae</taxon>
        <taxon>Proboscia</taxon>
    </lineage>
</organism>
<feature type="domain" description="Bicarbonate transporter-like transmembrane" evidence="6">
    <location>
        <begin position="97"/>
        <end position="410"/>
    </location>
</feature>
<evidence type="ECO:0000256" key="3">
    <source>
        <dbReference type="ARBA" id="ARBA00022989"/>
    </source>
</evidence>
<feature type="transmembrane region" description="Helical" evidence="5">
    <location>
        <begin position="29"/>
        <end position="52"/>
    </location>
</feature>
<evidence type="ECO:0000256" key="4">
    <source>
        <dbReference type="ARBA" id="ARBA00023136"/>
    </source>
</evidence>
<feature type="domain" description="Bicarbonate transporter-like transmembrane" evidence="6">
    <location>
        <begin position="4"/>
        <end position="86"/>
    </location>
</feature>
<gene>
    <name evidence="7" type="ORF">PINE0816_LOCUS13764</name>
</gene>
<feature type="transmembrane region" description="Helical" evidence="5">
    <location>
        <begin position="129"/>
        <end position="152"/>
    </location>
</feature>
<dbReference type="Pfam" id="PF00955">
    <property type="entry name" value="HCO3_cotransp"/>
    <property type="match status" value="2"/>
</dbReference>
<dbReference type="GO" id="GO:0005452">
    <property type="term" value="F:solute:inorganic anion antiporter activity"/>
    <property type="evidence" value="ECO:0007669"/>
    <property type="project" value="InterPro"/>
</dbReference>